<organism evidence="1 2">
    <name type="scientific">Paenibacillus lemnae</name>
    <dbReference type="NCBI Taxonomy" id="1330551"/>
    <lineage>
        <taxon>Bacteria</taxon>
        <taxon>Bacillati</taxon>
        <taxon>Bacillota</taxon>
        <taxon>Bacilli</taxon>
        <taxon>Bacillales</taxon>
        <taxon>Paenibacillaceae</taxon>
        <taxon>Paenibacillus</taxon>
    </lineage>
</organism>
<keyword evidence="2" id="KW-1185">Reference proteome</keyword>
<dbReference type="PANTHER" id="PTHR40050:SF1">
    <property type="entry name" value="INNER SPORE COAT PROTEIN H"/>
    <property type="match status" value="1"/>
</dbReference>
<sequence>MIEDRKREWLNKHIWSEQFVEAHILYKEKKFPVRIRYRGGHTREYPKRSYEIRTASQTYHFNAEYDDPSLIRNALSFELFESLQVPSPKTRHCLLYINQERAGVYLQIEAVKLPFFRRRSTPVKSIMYAVNDHADFSDKRAAGLSWFAGYRLIHGREDDRAKLVSFIRGLHDRSGDRLRLHLQSSLDVEAYLRWLCGAVLTGNYDGFKQNYTIFENGGSGLYQMSPWDYEGTWGRNCFGKPVGADLVRVAGYNKLTDKVLSFRDYRQQYKSMLSRYLETVFTIPKQTGSARRHFDLIADEVRRGPVYKWTLQDFQGEMTVIRRYIEDRRNVIASQLYRL</sequence>
<proteinExistence type="predicted"/>
<name>A0A848MAG5_PAELE</name>
<dbReference type="Proteomes" id="UP000565468">
    <property type="component" value="Unassembled WGS sequence"/>
</dbReference>
<comment type="caution">
    <text evidence="1">The sequence shown here is derived from an EMBL/GenBank/DDBJ whole genome shotgun (WGS) entry which is preliminary data.</text>
</comment>
<protein>
    <submittedName>
        <fullName evidence="1">Spore coat protein CotH</fullName>
    </submittedName>
</protein>
<evidence type="ECO:0000313" key="2">
    <source>
        <dbReference type="Proteomes" id="UP000565468"/>
    </source>
</evidence>
<keyword evidence="1" id="KW-0946">Virion</keyword>
<evidence type="ECO:0000313" key="1">
    <source>
        <dbReference type="EMBL" id="NMO97191.1"/>
    </source>
</evidence>
<reference evidence="1 2" key="1">
    <citation type="submission" date="2020-04" db="EMBL/GenBank/DDBJ databases">
        <title>Paenibacillus algicola sp. nov., a novel marine bacterium producing alginate lyase.</title>
        <authorList>
            <person name="Huang H."/>
        </authorList>
    </citation>
    <scope>NUCLEOTIDE SEQUENCE [LARGE SCALE GENOMIC DNA]</scope>
    <source>
        <strain evidence="1 2">L7-75</strain>
    </source>
</reference>
<accession>A0A848MAG5</accession>
<dbReference type="PANTHER" id="PTHR40050">
    <property type="entry name" value="INNER SPORE COAT PROTEIN H"/>
    <property type="match status" value="1"/>
</dbReference>
<dbReference type="AlphaFoldDB" id="A0A848MAG5"/>
<dbReference type="Pfam" id="PF08757">
    <property type="entry name" value="CotH"/>
    <property type="match status" value="1"/>
</dbReference>
<gene>
    <name evidence="1" type="ORF">HII30_15615</name>
</gene>
<dbReference type="EMBL" id="JABBPN010000015">
    <property type="protein sequence ID" value="NMO97191.1"/>
    <property type="molecule type" value="Genomic_DNA"/>
</dbReference>
<dbReference type="InterPro" id="IPR014867">
    <property type="entry name" value="Spore_coat_CotH_CotH2/3/7"/>
</dbReference>
<keyword evidence="1" id="KW-0167">Capsid protein</keyword>